<organism evidence="1">
    <name type="scientific">Arundo donax</name>
    <name type="common">Giant reed</name>
    <name type="synonym">Donax arundinaceus</name>
    <dbReference type="NCBI Taxonomy" id="35708"/>
    <lineage>
        <taxon>Eukaryota</taxon>
        <taxon>Viridiplantae</taxon>
        <taxon>Streptophyta</taxon>
        <taxon>Embryophyta</taxon>
        <taxon>Tracheophyta</taxon>
        <taxon>Spermatophyta</taxon>
        <taxon>Magnoliopsida</taxon>
        <taxon>Liliopsida</taxon>
        <taxon>Poales</taxon>
        <taxon>Poaceae</taxon>
        <taxon>PACMAD clade</taxon>
        <taxon>Arundinoideae</taxon>
        <taxon>Arundineae</taxon>
        <taxon>Arundo</taxon>
    </lineage>
</organism>
<name>A0A0A9B4Q2_ARUDO</name>
<dbReference type="EMBL" id="GBRH01240807">
    <property type="protein sequence ID" value="JAD57088.1"/>
    <property type="molecule type" value="Transcribed_RNA"/>
</dbReference>
<sequence length="12" mass="1363">MKINIGSRVFVV</sequence>
<proteinExistence type="predicted"/>
<reference evidence="1" key="2">
    <citation type="journal article" date="2015" name="Data Brief">
        <title>Shoot transcriptome of the giant reed, Arundo donax.</title>
        <authorList>
            <person name="Barrero R.A."/>
            <person name="Guerrero F.D."/>
            <person name="Moolhuijzen P."/>
            <person name="Goolsby J.A."/>
            <person name="Tidwell J."/>
            <person name="Bellgard S.E."/>
            <person name="Bellgard M.I."/>
        </authorList>
    </citation>
    <scope>NUCLEOTIDE SEQUENCE</scope>
    <source>
        <tissue evidence="1">Shoot tissue taken approximately 20 cm above the soil surface</tissue>
    </source>
</reference>
<protein>
    <submittedName>
        <fullName evidence="1">Uncharacterized protein</fullName>
    </submittedName>
</protein>
<reference evidence="1" key="1">
    <citation type="submission" date="2014-09" db="EMBL/GenBank/DDBJ databases">
        <authorList>
            <person name="Magalhaes I.L.F."/>
            <person name="Oliveira U."/>
            <person name="Santos F.R."/>
            <person name="Vidigal T.H.D.A."/>
            <person name="Brescovit A.D."/>
            <person name="Santos A.J."/>
        </authorList>
    </citation>
    <scope>NUCLEOTIDE SEQUENCE</scope>
    <source>
        <tissue evidence="1">Shoot tissue taken approximately 20 cm above the soil surface</tissue>
    </source>
</reference>
<evidence type="ECO:0000313" key="1">
    <source>
        <dbReference type="EMBL" id="JAD57088.1"/>
    </source>
</evidence>
<accession>A0A0A9B4Q2</accession>